<dbReference type="EMBL" id="QJKJ01004105">
    <property type="protein sequence ID" value="RDX95535.1"/>
    <property type="molecule type" value="Genomic_DNA"/>
</dbReference>
<protein>
    <submittedName>
        <fullName evidence="1">Uncharacterized protein</fullName>
    </submittedName>
</protein>
<sequence>MLATIVDDSGAVGFGAVLDLGDGGVEANKTVIFGLVVSALKHSICQGISSCLICCAKVLVIILNLSSHIRKEVTQARSVVIAASTVY</sequence>
<dbReference type="AlphaFoldDB" id="A0A371GYC9"/>
<feature type="non-terminal residue" evidence="1">
    <location>
        <position position="1"/>
    </location>
</feature>
<gene>
    <name evidence="1" type="ORF">CR513_21931</name>
</gene>
<dbReference type="Proteomes" id="UP000257109">
    <property type="component" value="Unassembled WGS sequence"/>
</dbReference>
<proteinExistence type="predicted"/>
<reference evidence="1" key="1">
    <citation type="submission" date="2018-05" db="EMBL/GenBank/DDBJ databases">
        <title>Draft genome of Mucuna pruriens seed.</title>
        <authorList>
            <person name="Nnadi N.E."/>
            <person name="Vos R."/>
            <person name="Hasami M.H."/>
            <person name="Devisetty U.K."/>
            <person name="Aguiy J.C."/>
        </authorList>
    </citation>
    <scope>NUCLEOTIDE SEQUENCE [LARGE SCALE GENOMIC DNA]</scope>
    <source>
        <strain evidence="1">JCA_2017</strain>
    </source>
</reference>
<comment type="caution">
    <text evidence="1">The sequence shown here is derived from an EMBL/GenBank/DDBJ whole genome shotgun (WGS) entry which is preliminary data.</text>
</comment>
<evidence type="ECO:0000313" key="1">
    <source>
        <dbReference type="EMBL" id="RDX95535.1"/>
    </source>
</evidence>
<keyword evidence="2" id="KW-1185">Reference proteome</keyword>
<accession>A0A371GYC9</accession>
<organism evidence="1 2">
    <name type="scientific">Mucuna pruriens</name>
    <name type="common">Velvet bean</name>
    <name type="synonym">Dolichos pruriens</name>
    <dbReference type="NCBI Taxonomy" id="157652"/>
    <lineage>
        <taxon>Eukaryota</taxon>
        <taxon>Viridiplantae</taxon>
        <taxon>Streptophyta</taxon>
        <taxon>Embryophyta</taxon>
        <taxon>Tracheophyta</taxon>
        <taxon>Spermatophyta</taxon>
        <taxon>Magnoliopsida</taxon>
        <taxon>eudicotyledons</taxon>
        <taxon>Gunneridae</taxon>
        <taxon>Pentapetalae</taxon>
        <taxon>rosids</taxon>
        <taxon>fabids</taxon>
        <taxon>Fabales</taxon>
        <taxon>Fabaceae</taxon>
        <taxon>Papilionoideae</taxon>
        <taxon>50 kb inversion clade</taxon>
        <taxon>NPAAA clade</taxon>
        <taxon>indigoferoid/millettioid clade</taxon>
        <taxon>Phaseoleae</taxon>
        <taxon>Mucuna</taxon>
    </lineage>
</organism>
<name>A0A371GYC9_MUCPR</name>
<evidence type="ECO:0000313" key="2">
    <source>
        <dbReference type="Proteomes" id="UP000257109"/>
    </source>
</evidence>